<gene>
    <name evidence="1" type="ORF">RWE15_23255</name>
</gene>
<keyword evidence="2" id="KW-1185">Reference proteome</keyword>
<evidence type="ECO:0000313" key="1">
    <source>
        <dbReference type="EMBL" id="MDY0396687.1"/>
    </source>
</evidence>
<evidence type="ECO:0000313" key="2">
    <source>
        <dbReference type="Proteomes" id="UP001281447"/>
    </source>
</evidence>
<dbReference type="EMBL" id="JAWDIP010000004">
    <property type="protein sequence ID" value="MDY0396687.1"/>
    <property type="molecule type" value="Genomic_DNA"/>
</dbReference>
<protein>
    <submittedName>
        <fullName evidence="1">Uncharacterized protein</fullName>
    </submittedName>
</protein>
<proteinExistence type="predicted"/>
<organism evidence="1 2">
    <name type="scientific">Tigheibacillus halophilus</name>
    <dbReference type="NCBI Taxonomy" id="361280"/>
    <lineage>
        <taxon>Bacteria</taxon>
        <taxon>Bacillati</taxon>
        <taxon>Bacillota</taxon>
        <taxon>Bacilli</taxon>
        <taxon>Bacillales</taxon>
        <taxon>Bacillaceae</taxon>
        <taxon>Tigheibacillus</taxon>
    </lineage>
</organism>
<sequence>MFANGELRGVHSSWKQHVRTLSYGLSLPAREDAFWQSISLHHAEIHESPDSITGIQQSTADKLYVYTDASKEHSFHAPNSKGEKEIQTKLQHLTSQRLESNWSELARHFGLQLHDYIVFGLTDLQKYETSALPGMGQKQTHEIVGKLWEGIYKNYLLPAVKYKQNGLTSHMPCILLDTKNSEIIVLFDFNGKPYKLIQQIPPQN</sequence>
<comment type="caution">
    <text evidence="1">The sequence shown here is derived from an EMBL/GenBank/DDBJ whole genome shotgun (WGS) entry which is preliminary data.</text>
</comment>
<dbReference type="Proteomes" id="UP001281447">
    <property type="component" value="Unassembled WGS sequence"/>
</dbReference>
<name>A0ABU5CBK2_9BACI</name>
<accession>A0ABU5CBK2</accession>
<reference evidence="1 2" key="1">
    <citation type="submission" date="2023-10" db="EMBL/GenBank/DDBJ databases">
        <title>Virgibacillus halophilus 5B73C genome.</title>
        <authorList>
            <person name="Miliotis G."/>
            <person name="Sengupta P."/>
            <person name="Hameed A."/>
            <person name="Chuvochina M."/>
            <person name="Mcdonagh F."/>
            <person name="Simpson A.C."/>
            <person name="Singh N.K."/>
            <person name="Rekha P.D."/>
            <person name="Raman K."/>
            <person name="Hugenholtz P."/>
            <person name="Venkateswaran K."/>
        </authorList>
    </citation>
    <scope>NUCLEOTIDE SEQUENCE [LARGE SCALE GENOMIC DNA]</scope>
    <source>
        <strain evidence="1 2">5B73C</strain>
    </source>
</reference>